<name>A0A9K3KXC2_9STRA</name>
<proteinExistence type="predicted"/>
<sequence>MYGYTSKRLILRSKSQTTAPMSCDDRTMDVSSVSCLDFTRIPKLLDAAIENSNSESVLRSTTIKTDNTWTRLRQENLLSRPIFSKLNGPIMKKEKNKAFDLLDALSRSGSLPRIRSSMSLFV</sequence>
<organism evidence="1 2">
    <name type="scientific">Nitzschia inconspicua</name>
    <dbReference type="NCBI Taxonomy" id="303405"/>
    <lineage>
        <taxon>Eukaryota</taxon>
        <taxon>Sar</taxon>
        <taxon>Stramenopiles</taxon>
        <taxon>Ochrophyta</taxon>
        <taxon>Bacillariophyta</taxon>
        <taxon>Bacillariophyceae</taxon>
        <taxon>Bacillariophycidae</taxon>
        <taxon>Bacillariales</taxon>
        <taxon>Bacillariaceae</taxon>
        <taxon>Nitzschia</taxon>
    </lineage>
</organism>
<reference evidence="1" key="1">
    <citation type="journal article" date="2021" name="Sci. Rep.">
        <title>Diploid genomic architecture of Nitzschia inconspicua, an elite biomass production diatom.</title>
        <authorList>
            <person name="Oliver A."/>
            <person name="Podell S."/>
            <person name="Pinowska A."/>
            <person name="Traller J.C."/>
            <person name="Smith S.R."/>
            <person name="McClure R."/>
            <person name="Beliaev A."/>
            <person name="Bohutskyi P."/>
            <person name="Hill E.A."/>
            <person name="Rabines A."/>
            <person name="Zheng H."/>
            <person name="Allen L.Z."/>
            <person name="Kuo A."/>
            <person name="Grigoriev I.V."/>
            <person name="Allen A.E."/>
            <person name="Hazlebeck D."/>
            <person name="Allen E.E."/>
        </authorList>
    </citation>
    <scope>NUCLEOTIDE SEQUENCE</scope>
    <source>
        <strain evidence="1">Hildebrandi</strain>
    </source>
</reference>
<gene>
    <name evidence="1" type="ORF">IV203_007803</name>
</gene>
<dbReference type="Proteomes" id="UP000693970">
    <property type="component" value="Unassembled WGS sequence"/>
</dbReference>
<evidence type="ECO:0000313" key="2">
    <source>
        <dbReference type="Proteomes" id="UP000693970"/>
    </source>
</evidence>
<comment type="caution">
    <text evidence="1">The sequence shown here is derived from an EMBL/GenBank/DDBJ whole genome shotgun (WGS) entry which is preliminary data.</text>
</comment>
<evidence type="ECO:0000313" key="1">
    <source>
        <dbReference type="EMBL" id="KAG7351755.1"/>
    </source>
</evidence>
<reference evidence="1" key="2">
    <citation type="submission" date="2021-04" db="EMBL/GenBank/DDBJ databases">
        <authorList>
            <person name="Podell S."/>
        </authorList>
    </citation>
    <scope>NUCLEOTIDE SEQUENCE</scope>
    <source>
        <strain evidence="1">Hildebrandi</strain>
    </source>
</reference>
<keyword evidence="2" id="KW-1185">Reference proteome</keyword>
<dbReference type="AlphaFoldDB" id="A0A9K3KXC2"/>
<dbReference type="EMBL" id="JAGRRH010000017">
    <property type="protein sequence ID" value="KAG7351755.1"/>
    <property type="molecule type" value="Genomic_DNA"/>
</dbReference>
<protein>
    <submittedName>
        <fullName evidence="1">Uncharacterized protein</fullName>
    </submittedName>
</protein>
<accession>A0A9K3KXC2</accession>